<keyword evidence="3" id="KW-1185">Reference proteome</keyword>
<accession>A0ABQ5CPA0</accession>
<dbReference type="SUPFAM" id="SSF57756">
    <property type="entry name" value="Retrovirus zinc finger-like domains"/>
    <property type="match status" value="1"/>
</dbReference>
<evidence type="ECO:0000256" key="1">
    <source>
        <dbReference type="SAM" id="MobiDB-lite"/>
    </source>
</evidence>
<keyword evidence="2" id="KW-0548">Nucleotidyltransferase</keyword>
<dbReference type="Gene3D" id="4.10.60.10">
    <property type="entry name" value="Zinc finger, CCHC-type"/>
    <property type="match status" value="1"/>
</dbReference>
<feature type="region of interest" description="Disordered" evidence="1">
    <location>
        <begin position="25"/>
        <end position="58"/>
    </location>
</feature>
<dbReference type="InterPro" id="IPR036875">
    <property type="entry name" value="Znf_CCHC_sf"/>
</dbReference>
<dbReference type="GO" id="GO:0003964">
    <property type="term" value="F:RNA-directed DNA polymerase activity"/>
    <property type="evidence" value="ECO:0007669"/>
    <property type="project" value="UniProtKB-KW"/>
</dbReference>
<proteinExistence type="predicted"/>
<dbReference type="EMBL" id="BQNB010014481">
    <property type="protein sequence ID" value="GJT28688.1"/>
    <property type="molecule type" value="Genomic_DNA"/>
</dbReference>
<keyword evidence="2" id="KW-0695">RNA-directed DNA polymerase</keyword>
<gene>
    <name evidence="2" type="ORF">Tco_0908963</name>
</gene>
<sequence>MSVTAIKRLISQCVADALLDYEVNQNSGNRNENENGNRNGNGNDNGNGSQVSGSGRTLHTARGNTYKEFLNCQPLNFKRTEGAVRLAHWFEKMEYVFHISNFAVECQVKYATCTLRGNVTSSKPTRLQEAIQIANSLMDQKVRVYAARQADNKKIMENNLRDNHAQQPPYKRQNIARAYTAGPSEKKEYVGTLPLCNKCKLHHNGSCTVKFANYKKVGHMAWDCRSPTAAADQRTLTCFEFGNQGHYHSECPRLKNQIMGIKSKMVKLVEGCMLWEEEKPIKTLTSLQIIVMLKERSFLSCR</sequence>
<comment type="caution">
    <text evidence="2">The sequence shown here is derived from an EMBL/GenBank/DDBJ whole genome shotgun (WGS) entry which is preliminary data.</text>
</comment>
<reference evidence="2" key="2">
    <citation type="submission" date="2022-01" db="EMBL/GenBank/DDBJ databases">
        <authorList>
            <person name="Yamashiro T."/>
            <person name="Shiraishi A."/>
            <person name="Satake H."/>
            <person name="Nakayama K."/>
        </authorList>
    </citation>
    <scope>NUCLEOTIDE SEQUENCE</scope>
</reference>
<name>A0ABQ5CPA0_9ASTR</name>
<protein>
    <submittedName>
        <fullName evidence="2">Reverse transcriptase domain-containing protein</fullName>
    </submittedName>
</protein>
<evidence type="ECO:0000313" key="3">
    <source>
        <dbReference type="Proteomes" id="UP001151760"/>
    </source>
</evidence>
<organism evidence="2 3">
    <name type="scientific">Tanacetum coccineum</name>
    <dbReference type="NCBI Taxonomy" id="301880"/>
    <lineage>
        <taxon>Eukaryota</taxon>
        <taxon>Viridiplantae</taxon>
        <taxon>Streptophyta</taxon>
        <taxon>Embryophyta</taxon>
        <taxon>Tracheophyta</taxon>
        <taxon>Spermatophyta</taxon>
        <taxon>Magnoliopsida</taxon>
        <taxon>eudicotyledons</taxon>
        <taxon>Gunneridae</taxon>
        <taxon>Pentapetalae</taxon>
        <taxon>asterids</taxon>
        <taxon>campanulids</taxon>
        <taxon>Asterales</taxon>
        <taxon>Asteraceae</taxon>
        <taxon>Asteroideae</taxon>
        <taxon>Anthemideae</taxon>
        <taxon>Anthemidinae</taxon>
        <taxon>Tanacetum</taxon>
    </lineage>
</organism>
<dbReference type="Proteomes" id="UP001151760">
    <property type="component" value="Unassembled WGS sequence"/>
</dbReference>
<evidence type="ECO:0000313" key="2">
    <source>
        <dbReference type="EMBL" id="GJT28688.1"/>
    </source>
</evidence>
<feature type="compositionally biased region" description="Low complexity" evidence="1">
    <location>
        <begin position="25"/>
        <end position="55"/>
    </location>
</feature>
<keyword evidence="2" id="KW-0808">Transferase</keyword>
<reference evidence="2" key="1">
    <citation type="journal article" date="2022" name="Int. J. Mol. Sci.">
        <title>Draft Genome of Tanacetum Coccineum: Genomic Comparison of Closely Related Tanacetum-Family Plants.</title>
        <authorList>
            <person name="Yamashiro T."/>
            <person name="Shiraishi A."/>
            <person name="Nakayama K."/>
            <person name="Satake H."/>
        </authorList>
    </citation>
    <scope>NUCLEOTIDE SEQUENCE</scope>
</reference>